<evidence type="ECO:0000256" key="1">
    <source>
        <dbReference type="SAM" id="Phobius"/>
    </source>
</evidence>
<evidence type="ECO:0000313" key="3">
    <source>
        <dbReference type="Proteomes" id="UP001230496"/>
    </source>
</evidence>
<evidence type="ECO:0000313" key="2">
    <source>
        <dbReference type="EMBL" id="WKK77736.2"/>
    </source>
</evidence>
<dbReference type="RefSeq" id="WP_308349375.1">
    <property type="nucleotide sequence ID" value="NZ_CP129971.1"/>
</dbReference>
<dbReference type="EMBL" id="CP129971">
    <property type="protein sequence ID" value="WKK77736.2"/>
    <property type="molecule type" value="Genomic_DNA"/>
</dbReference>
<sequence>MNNINKDPMNAWNKVWEAIRHPMTVIPFIISILTLISAYFFIPTADLFFKAVLQLLSALLIGITVNHFTTVFSKIEEEKTLKFKAETTVRQLNSLVNRIQSDQNIIQTNRNMLIEDILNMIDYWKDYYPQGNTEYIKKLKELRTKQNNVLMAKELEQLESEVLSSGLSSYIPLSGGTTTFITK</sequence>
<name>A0AA49JC35_9BACT</name>
<keyword evidence="1" id="KW-0812">Transmembrane</keyword>
<feature type="transmembrane region" description="Helical" evidence="1">
    <location>
        <begin position="21"/>
        <end position="42"/>
    </location>
</feature>
<dbReference type="Proteomes" id="UP001230496">
    <property type="component" value="Chromosome"/>
</dbReference>
<gene>
    <name evidence="2" type="ORF">QYS49_11965</name>
</gene>
<proteinExistence type="predicted"/>
<keyword evidence="1" id="KW-1133">Transmembrane helix</keyword>
<reference evidence="2 3" key="1">
    <citation type="submission" date="2023-08" db="EMBL/GenBank/DDBJ databases">
        <title>Comparative genomics and taxonomic characterization of three novel marine species of genus Marivirga.</title>
        <authorList>
            <person name="Muhammad N."/>
            <person name="Kim S.-G."/>
        </authorList>
    </citation>
    <scope>NUCLEOTIDE SEQUENCE [LARGE SCALE GENOMIC DNA]</scope>
    <source>
        <strain evidence="2 3">BDSF4-3</strain>
    </source>
</reference>
<organism evidence="2 3">
    <name type="scientific">Marivirga salinarum</name>
    <dbReference type="NCBI Taxonomy" id="3059078"/>
    <lineage>
        <taxon>Bacteria</taxon>
        <taxon>Pseudomonadati</taxon>
        <taxon>Bacteroidota</taxon>
        <taxon>Cytophagia</taxon>
        <taxon>Cytophagales</taxon>
        <taxon>Marivirgaceae</taxon>
        <taxon>Marivirga</taxon>
    </lineage>
</organism>
<accession>A0AA49JC35</accession>
<keyword evidence="3" id="KW-1185">Reference proteome</keyword>
<dbReference type="AlphaFoldDB" id="A0AA49JC35"/>
<keyword evidence="1" id="KW-0472">Membrane</keyword>
<protein>
    <submittedName>
        <fullName evidence="2">Uncharacterized protein</fullName>
    </submittedName>
</protein>
<dbReference type="KEGG" id="msaa:QYS49_11965"/>
<feature type="transmembrane region" description="Helical" evidence="1">
    <location>
        <begin position="48"/>
        <end position="72"/>
    </location>
</feature>